<dbReference type="GO" id="GO:0016746">
    <property type="term" value="F:acyltransferase activity"/>
    <property type="evidence" value="ECO:0007669"/>
    <property type="project" value="UniProtKB-KW"/>
</dbReference>
<sequence>MKILLRYLNKYIFFLLPETRCFSLKRFMYRLQGYYIGSNTQICSSARIYGSGDIVIGDNVWIGPEVMIVSSSFIKIENNVDIAPRVYIGTGSHIVGDKEERMAGTGIVKNVLIKKGSWIGSNVIIMPGVTIEEMTVVGAGAVVTKNFQAFSILAGVPAKIIKSSKKVSK</sequence>
<evidence type="ECO:0000256" key="1">
    <source>
        <dbReference type="ARBA" id="ARBA00007274"/>
    </source>
</evidence>
<proteinExistence type="inferred from homology"/>
<evidence type="ECO:0000313" key="3">
    <source>
        <dbReference type="EMBL" id="MFD0931602.1"/>
    </source>
</evidence>
<dbReference type="EMBL" id="JBHTIV010000005">
    <property type="protein sequence ID" value="MFD0931602.1"/>
    <property type="molecule type" value="Genomic_DNA"/>
</dbReference>
<keyword evidence="2" id="KW-0808">Transferase</keyword>
<comment type="similarity">
    <text evidence="1">Belongs to the transferase hexapeptide repeat family.</text>
</comment>
<evidence type="ECO:0000256" key="2">
    <source>
        <dbReference type="ARBA" id="ARBA00022679"/>
    </source>
</evidence>
<reference evidence="4" key="1">
    <citation type="journal article" date="2019" name="Int. J. Syst. Evol. Microbiol.">
        <title>The Global Catalogue of Microorganisms (GCM) 10K type strain sequencing project: providing services to taxonomists for standard genome sequencing and annotation.</title>
        <authorList>
            <consortium name="The Broad Institute Genomics Platform"/>
            <consortium name="The Broad Institute Genome Sequencing Center for Infectious Disease"/>
            <person name="Wu L."/>
            <person name="Ma J."/>
        </authorList>
    </citation>
    <scope>NUCLEOTIDE SEQUENCE [LARGE SCALE GENOMIC DNA]</scope>
    <source>
        <strain evidence="4">CCUG 56752</strain>
    </source>
</reference>
<dbReference type="InterPro" id="IPR051159">
    <property type="entry name" value="Hexapeptide_acetyltransf"/>
</dbReference>
<dbReference type="Proteomes" id="UP001597049">
    <property type="component" value="Unassembled WGS sequence"/>
</dbReference>
<evidence type="ECO:0000313" key="4">
    <source>
        <dbReference type="Proteomes" id="UP001597049"/>
    </source>
</evidence>
<dbReference type="InterPro" id="IPR001451">
    <property type="entry name" value="Hexapep"/>
</dbReference>
<dbReference type="CDD" id="cd04647">
    <property type="entry name" value="LbH_MAT_like"/>
    <property type="match status" value="1"/>
</dbReference>
<protein>
    <submittedName>
        <fullName evidence="3">Acyltransferase</fullName>
    </submittedName>
</protein>
<gene>
    <name evidence="3" type="ORF">ACFQ0R_03215</name>
</gene>
<dbReference type="PANTHER" id="PTHR23416:SF23">
    <property type="entry name" value="ACETYLTRANSFERASE C18B11.09C-RELATED"/>
    <property type="match status" value="1"/>
</dbReference>
<dbReference type="Pfam" id="PF00132">
    <property type="entry name" value="Hexapep"/>
    <property type="match status" value="1"/>
</dbReference>
<accession>A0ABW3GT29</accession>
<dbReference type="SUPFAM" id="SSF51161">
    <property type="entry name" value="Trimeric LpxA-like enzymes"/>
    <property type="match status" value="1"/>
</dbReference>
<dbReference type="RefSeq" id="WP_379656933.1">
    <property type="nucleotide sequence ID" value="NZ_JBHTIV010000005.1"/>
</dbReference>
<dbReference type="InterPro" id="IPR011004">
    <property type="entry name" value="Trimer_LpxA-like_sf"/>
</dbReference>
<name>A0ABW3GT29_9FLAO</name>
<organism evidence="3 4">
    <name type="scientific">Psychroflexus salinarum</name>
    <dbReference type="NCBI Taxonomy" id="546024"/>
    <lineage>
        <taxon>Bacteria</taxon>
        <taxon>Pseudomonadati</taxon>
        <taxon>Bacteroidota</taxon>
        <taxon>Flavobacteriia</taxon>
        <taxon>Flavobacteriales</taxon>
        <taxon>Flavobacteriaceae</taxon>
        <taxon>Psychroflexus</taxon>
    </lineage>
</organism>
<keyword evidence="4" id="KW-1185">Reference proteome</keyword>
<keyword evidence="3" id="KW-0012">Acyltransferase</keyword>
<dbReference type="PANTHER" id="PTHR23416">
    <property type="entry name" value="SIALIC ACID SYNTHASE-RELATED"/>
    <property type="match status" value="1"/>
</dbReference>
<dbReference type="Gene3D" id="2.160.10.10">
    <property type="entry name" value="Hexapeptide repeat proteins"/>
    <property type="match status" value="1"/>
</dbReference>
<comment type="caution">
    <text evidence="3">The sequence shown here is derived from an EMBL/GenBank/DDBJ whole genome shotgun (WGS) entry which is preliminary data.</text>
</comment>